<feature type="non-terminal residue" evidence="1">
    <location>
        <position position="109"/>
    </location>
</feature>
<comment type="caution">
    <text evidence="1">The sequence shown here is derived from an EMBL/GenBank/DDBJ whole genome shotgun (WGS) entry which is preliminary data.</text>
</comment>
<sequence>MTITLFKHGQITVEFLLQELFLHKNKITNLRIIGTDDGDCPAATFCDRVLNEEDLFKFPTVLPSLKSLTLLSLDFNKRHNGYLMYYISQGLPFLTTELLKNFNLNFPHI</sequence>
<gene>
    <name evidence="1" type="ORF">HK099_003061</name>
</gene>
<evidence type="ECO:0000313" key="2">
    <source>
        <dbReference type="Proteomes" id="UP001211065"/>
    </source>
</evidence>
<reference evidence="1" key="1">
    <citation type="submission" date="2020-05" db="EMBL/GenBank/DDBJ databases">
        <title>Phylogenomic resolution of chytrid fungi.</title>
        <authorList>
            <person name="Stajich J.E."/>
            <person name="Amses K."/>
            <person name="Simmons R."/>
            <person name="Seto K."/>
            <person name="Myers J."/>
            <person name="Bonds A."/>
            <person name="Quandt C.A."/>
            <person name="Barry K."/>
            <person name="Liu P."/>
            <person name="Grigoriev I."/>
            <person name="Longcore J.E."/>
            <person name="James T.Y."/>
        </authorList>
    </citation>
    <scope>NUCLEOTIDE SEQUENCE</scope>
    <source>
        <strain evidence="1">JEL0476</strain>
    </source>
</reference>
<evidence type="ECO:0000313" key="1">
    <source>
        <dbReference type="EMBL" id="KAJ3199674.1"/>
    </source>
</evidence>
<organism evidence="1 2">
    <name type="scientific">Clydaea vesicula</name>
    <dbReference type="NCBI Taxonomy" id="447962"/>
    <lineage>
        <taxon>Eukaryota</taxon>
        <taxon>Fungi</taxon>
        <taxon>Fungi incertae sedis</taxon>
        <taxon>Chytridiomycota</taxon>
        <taxon>Chytridiomycota incertae sedis</taxon>
        <taxon>Chytridiomycetes</taxon>
        <taxon>Lobulomycetales</taxon>
        <taxon>Lobulomycetaceae</taxon>
        <taxon>Clydaea</taxon>
    </lineage>
</organism>
<keyword evidence="2" id="KW-1185">Reference proteome</keyword>
<accession>A0AAD5TSM1</accession>
<protein>
    <submittedName>
        <fullName evidence="1">Uncharacterized protein</fullName>
    </submittedName>
</protein>
<dbReference type="Proteomes" id="UP001211065">
    <property type="component" value="Unassembled WGS sequence"/>
</dbReference>
<dbReference type="AlphaFoldDB" id="A0AAD5TSM1"/>
<dbReference type="EMBL" id="JADGJW010002062">
    <property type="protein sequence ID" value="KAJ3199674.1"/>
    <property type="molecule type" value="Genomic_DNA"/>
</dbReference>
<proteinExistence type="predicted"/>
<name>A0AAD5TSM1_9FUNG</name>